<proteinExistence type="predicted"/>
<comment type="caution">
    <text evidence="1">The sequence shown here is derived from an EMBL/GenBank/DDBJ whole genome shotgun (WGS) entry which is preliminary data.</text>
</comment>
<name>A0A969TTK5_9BACI</name>
<dbReference type="AlphaFoldDB" id="A0A969TTK5"/>
<dbReference type="Proteomes" id="UP000752012">
    <property type="component" value="Unassembled WGS sequence"/>
</dbReference>
<evidence type="ECO:0000313" key="1">
    <source>
        <dbReference type="EMBL" id="NJP36370.1"/>
    </source>
</evidence>
<reference evidence="1 2" key="1">
    <citation type="submission" date="2020-03" db="EMBL/GenBank/DDBJ databases">
        <title>Assessment of the enzymatic potential of alkaline-tolerant lipase obtained from Bacillus luteus H11 (technogenic soil) for the bioremediation of saline soils contaminated with petroleum substances.</title>
        <authorList>
            <person name="Kalwasinska A."/>
        </authorList>
    </citation>
    <scope>NUCLEOTIDE SEQUENCE [LARGE SCALE GENOMIC DNA]</scope>
    <source>
        <strain evidence="1 2">H11</strain>
    </source>
</reference>
<organism evidence="1 2">
    <name type="scientific">Alkalicoccus luteus</name>
    <dbReference type="NCBI Taxonomy" id="1237094"/>
    <lineage>
        <taxon>Bacteria</taxon>
        <taxon>Bacillati</taxon>
        <taxon>Bacillota</taxon>
        <taxon>Bacilli</taxon>
        <taxon>Bacillales</taxon>
        <taxon>Bacillaceae</taxon>
        <taxon>Alkalicoccus</taxon>
    </lineage>
</organism>
<dbReference type="EMBL" id="JAATHJ010000002">
    <property type="protein sequence ID" value="NJP36370.1"/>
    <property type="molecule type" value="Genomic_DNA"/>
</dbReference>
<protein>
    <submittedName>
        <fullName evidence="1">Uncharacterized protein</fullName>
    </submittedName>
</protein>
<sequence>MTIDVQIQNRIVSIAVYSHFPEPADLKGQWFEKLDSALGEMQYSLSGVIWKNSTVQTTRGIPHQGSFHTGKVDIRI</sequence>
<gene>
    <name evidence="1" type="ORF">HCN83_02070</name>
</gene>
<accession>A0A969TTK5</accession>
<evidence type="ECO:0000313" key="2">
    <source>
        <dbReference type="Proteomes" id="UP000752012"/>
    </source>
</evidence>
<keyword evidence="2" id="KW-1185">Reference proteome</keyword>